<dbReference type="Proteomes" id="UP000015106">
    <property type="component" value="Chromosome 7"/>
</dbReference>
<proteinExistence type="predicted"/>
<dbReference type="Gramene" id="TuG1812G0700003233.01.T01">
    <property type="protein sequence ID" value="TuG1812G0700003233.01.T01.cds336796"/>
    <property type="gene ID" value="TuG1812G0700003233.01"/>
</dbReference>
<reference evidence="1" key="2">
    <citation type="submission" date="2018-03" db="EMBL/GenBank/DDBJ databases">
        <title>The Triticum urartu genome reveals the dynamic nature of wheat genome evolution.</title>
        <authorList>
            <person name="Ling H."/>
            <person name="Ma B."/>
            <person name="Shi X."/>
            <person name="Liu H."/>
            <person name="Dong L."/>
            <person name="Sun H."/>
            <person name="Cao Y."/>
            <person name="Gao Q."/>
            <person name="Zheng S."/>
            <person name="Li Y."/>
            <person name="Yu Y."/>
            <person name="Du H."/>
            <person name="Qi M."/>
            <person name="Li Y."/>
            <person name="Yu H."/>
            <person name="Cui Y."/>
            <person name="Wang N."/>
            <person name="Chen C."/>
            <person name="Wu H."/>
            <person name="Zhao Y."/>
            <person name="Zhang J."/>
            <person name="Li Y."/>
            <person name="Zhou W."/>
            <person name="Zhang B."/>
            <person name="Hu W."/>
            <person name="Eijk M."/>
            <person name="Tang J."/>
            <person name="Witsenboer H."/>
            <person name="Zhao S."/>
            <person name="Li Z."/>
            <person name="Zhang A."/>
            <person name="Wang D."/>
            <person name="Liang C."/>
        </authorList>
    </citation>
    <scope>NUCLEOTIDE SEQUENCE [LARGE SCALE GENOMIC DNA]</scope>
    <source>
        <strain evidence="1">cv. G1812</strain>
    </source>
</reference>
<evidence type="ECO:0000313" key="2">
    <source>
        <dbReference type="Proteomes" id="UP000015106"/>
    </source>
</evidence>
<evidence type="ECO:0000313" key="1">
    <source>
        <dbReference type="EnsemblPlants" id="TuG1812G0700003233.01.T01.cds336796"/>
    </source>
</evidence>
<dbReference type="AlphaFoldDB" id="A0A8R7QZP0"/>
<accession>A0A8R7QZP0</accession>
<keyword evidence="2" id="KW-1185">Reference proteome</keyword>
<dbReference type="EnsemblPlants" id="TuG1812G0700003233.01.T01">
    <property type="protein sequence ID" value="TuG1812G0700003233.01.T01.cds336796"/>
    <property type="gene ID" value="TuG1812G0700003233.01"/>
</dbReference>
<protein>
    <submittedName>
        <fullName evidence="1">Uncharacterized protein</fullName>
    </submittedName>
</protein>
<reference evidence="2" key="1">
    <citation type="journal article" date="2013" name="Nature">
        <title>Draft genome of the wheat A-genome progenitor Triticum urartu.</title>
        <authorList>
            <person name="Ling H.Q."/>
            <person name="Zhao S."/>
            <person name="Liu D."/>
            <person name="Wang J."/>
            <person name="Sun H."/>
            <person name="Zhang C."/>
            <person name="Fan H."/>
            <person name="Li D."/>
            <person name="Dong L."/>
            <person name="Tao Y."/>
            <person name="Gao C."/>
            <person name="Wu H."/>
            <person name="Li Y."/>
            <person name="Cui Y."/>
            <person name="Guo X."/>
            <person name="Zheng S."/>
            <person name="Wang B."/>
            <person name="Yu K."/>
            <person name="Liang Q."/>
            <person name="Yang W."/>
            <person name="Lou X."/>
            <person name="Chen J."/>
            <person name="Feng M."/>
            <person name="Jian J."/>
            <person name="Zhang X."/>
            <person name="Luo G."/>
            <person name="Jiang Y."/>
            <person name="Liu J."/>
            <person name="Wang Z."/>
            <person name="Sha Y."/>
            <person name="Zhang B."/>
            <person name="Wu H."/>
            <person name="Tang D."/>
            <person name="Shen Q."/>
            <person name="Xue P."/>
            <person name="Zou S."/>
            <person name="Wang X."/>
            <person name="Liu X."/>
            <person name="Wang F."/>
            <person name="Yang Y."/>
            <person name="An X."/>
            <person name="Dong Z."/>
            <person name="Zhang K."/>
            <person name="Zhang X."/>
            <person name="Luo M.C."/>
            <person name="Dvorak J."/>
            <person name="Tong Y."/>
            <person name="Wang J."/>
            <person name="Yang H."/>
            <person name="Li Z."/>
            <person name="Wang D."/>
            <person name="Zhang A."/>
            <person name="Wang J."/>
        </authorList>
    </citation>
    <scope>NUCLEOTIDE SEQUENCE</scope>
    <source>
        <strain evidence="2">cv. G1812</strain>
    </source>
</reference>
<organism evidence="1 2">
    <name type="scientific">Triticum urartu</name>
    <name type="common">Red wild einkorn</name>
    <name type="synonym">Crithodium urartu</name>
    <dbReference type="NCBI Taxonomy" id="4572"/>
    <lineage>
        <taxon>Eukaryota</taxon>
        <taxon>Viridiplantae</taxon>
        <taxon>Streptophyta</taxon>
        <taxon>Embryophyta</taxon>
        <taxon>Tracheophyta</taxon>
        <taxon>Spermatophyta</taxon>
        <taxon>Magnoliopsida</taxon>
        <taxon>Liliopsida</taxon>
        <taxon>Poales</taxon>
        <taxon>Poaceae</taxon>
        <taxon>BOP clade</taxon>
        <taxon>Pooideae</taxon>
        <taxon>Triticodae</taxon>
        <taxon>Triticeae</taxon>
        <taxon>Triticinae</taxon>
        <taxon>Triticum</taxon>
    </lineage>
</organism>
<reference evidence="1" key="3">
    <citation type="submission" date="2022-06" db="UniProtKB">
        <authorList>
            <consortium name="EnsemblPlants"/>
        </authorList>
    </citation>
    <scope>IDENTIFICATION</scope>
</reference>
<name>A0A8R7QZP0_TRIUA</name>
<sequence length="68" mass="7433">MSISIPSQYYMAPPLLILPVPNLPSPVASACFHGWMKLQGVKSNRDLSGGKDPQWCWTGCNGSRFTGH</sequence>